<keyword evidence="2" id="KW-1185">Reference proteome</keyword>
<sequence>MFITEIPLIVDSKQESELLSRFQAARQLYNACLNEAMVRMNLGKQLRDISISQNYIKKKNKKRSDAFIAARKGYRYSDYELQAYATIVSNKSKWIAENIDSNTQQTLATRAFRSSEKVLLGTAKKVRYKVASRLRSVEGKTNKQGIRWKNNQLVWGKLKLTAIIDYNNPVIQHGLKSPVKYVRLLWRELNGKRRWYIQLVTEGVPYHKEKNYISDGVIGLDLNIYNIAFVGDKQAGLLPFADKVPSYARKIKALQQAMQRSQRAINPENYEPNFQDKVGRKVVTKKGKAKKGKQRWNKSKAYIKAAHKKREIERKKAAYSKSQNRKIVNEILKHGKHIKTENVSVKAWQKRYGKAISAKSPGFVQSELKRKAESAGGSFTKFSTSSTALSQTHLNGERIKKSLSERVHYDVTGVIMHRDLFSAYLSRFVNDEDSLLLHLALSEWERSEPYLMQAWEEFQINCEQLGESESRLSHSPSEQFCIKLRTVNQIAIFRAKS</sequence>
<dbReference type="RefSeq" id="WP_226594702.1">
    <property type="nucleotide sequence ID" value="NZ_BLAY01000404.1"/>
</dbReference>
<name>A0AAV3WQN9_9CYAN</name>
<gene>
    <name evidence="1" type="ORF">MiSe_93740</name>
</gene>
<evidence type="ECO:0000313" key="2">
    <source>
        <dbReference type="Proteomes" id="UP001050975"/>
    </source>
</evidence>
<dbReference type="Proteomes" id="UP001050975">
    <property type="component" value="Unassembled WGS sequence"/>
</dbReference>
<dbReference type="AlphaFoldDB" id="A0AAV3WQN9"/>
<dbReference type="EMBL" id="BLAY01000404">
    <property type="protein sequence ID" value="GET44544.1"/>
    <property type="molecule type" value="Genomic_DNA"/>
</dbReference>
<evidence type="ECO:0000313" key="1">
    <source>
        <dbReference type="EMBL" id="GET44544.1"/>
    </source>
</evidence>
<organism evidence="1 2">
    <name type="scientific">Microseira wollei NIES-4236</name>
    <dbReference type="NCBI Taxonomy" id="2530354"/>
    <lineage>
        <taxon>Bacteria</taxon>
        <taxon>Bacillati</taxon>
        <taxon>Cyanobacteriota</taxon>
        <taxon>Cyanophyceae</taxon>
        <taxon>Oscillatoriophycideae</taxon>
        <taxon>Aerosakkonematales</taxon>
        <taxon>Aerosakkonemataceae</taxon>
        <taxon>Microseira</taxon>
    </lineage>
</organism>
<reference evidence="1" key="1">
    <citation type="submission" date="2019-10" db="EMBL/GenBank/DDBJ databases">
        <title>Draft genome sequece of Microseira wollei NIES-4236.</title>
        <authorList>
            <person name="Yamaguchi H."/>
            <person name="Suzuki S."/>
            <person name="Kawachi M."/>
        </authorList>
    </citation>
    <scope>NUCLEOTIDE SEQUENCE</scope>
    <source>
        <strain evidence="1">NIES-4236</strain>
    </source>
</reference>
<accession>A0AAV3WQN9</accession>
<comment type="caution">
    <text evidence="1">The sequence shown here is derived from an EMBL/GenBank/DDBJ whole genome shotgun (WGS) entry which is preliminary data.</text>
</comment>
<proteinExistence type="predicted"/>
<protein>
    <submittedName>
        <fullName evidence="1">Transposase, IS608 family protein</fullName>
    </submittedName>
</protein>